<feature type="domain" description="N-acetyltransferase" evidence="1">
    <location>
        <begin position="1"/>
        <end position="130"/>
    </location>
</feature>
<reference evidence="3" key="1">
    <citation type="journal article" date="2019" name="Int. J. Syst. Evol. Microbiol.">
        <title>The Global Catalogue of Microorganisms (GCM) 10K type strain sequencing project: providing services to taxonomists for standard genome sequencing and annotation.</title>
        <authorList>
            <consortium name="The Broad Institute Genomics Platform"/>
            <consortium name="The Broad Institute Genome Sequencing Center for Infectious Disease"/>
            <person name="Wu L."/>
            <person name="Ma J."/>
        </authorList>
    </citation>
    <scope>NUCLEOTIDE SEQUENCE [LARGE SCALE GENOMIC DNA]</scope>
    <source>
        <strain evidence="3">JCM 17938</strain>
    </source>
</reference>
<evidence type="ECO:0000259" key="1">
    <source>
        <dbReference type="PROSITE" id="PS51186"/>
    </source>
</evidence>
<dbReference type="Proteomes" id="UP001500212">
    <property type="component" value="Unassembled WGS sequence"/>
</dbReference>
<evidence type="ECO:0000313" key="2">
    <source>
        <dbReference type="EMBL" id="GAA4614738.1"/>
    </source>
</evidence>
<proteinExistence type="predicted"/>
<dbReference type="InterPro" id="IPR000182">
    <property type="entry name" value="GNAT_dom"/>
</dbReference>
<sequence>MLRCFDEQEDARLRGQELNLAIVDAADPDHVWGKASLYDVDLDEARAAVACWLAPHARGRGVATRTLRLLAQWAFDSLAIARLELTCAPDNVASQSVAERCGFVREGVLRSHIRFKGERRDTVVFSLLPGELR</sequence>
<evidence type="ECO:0000313" key="3">
    <source>
        <dbReference type="Proteomes" id="UP001500212"/>
    </source>
</evidence>
<dbReference type="PANTHER" id="PTHR43441">
    <property type="entry name" value="RIBOSOMAL-PROTEIN-SERINE ACETYLTRANSFERASE"/>
    <property type="match status" value="1"/>
</dbReference>
<dbReference type="PROSITE" id="PS51186">
    <property type="entry name" value="GNAT"/>
    <property type="match status" value="1"/>
</dbReference>
<organism evidence="2 3">
    <name type="scientific">Actinoallomurus liliacearum</name>
    <dbReference type="NCBI Taxonomy" id="1080073"/>
    <lineage>
        <taxon>Bacteria</taxon>
        <taxon>Bacillati</taxon>
        <taxon>Actinomycetota</taxon>
        <taxon>Actinomycetes</taxon>
        <taxon>Streptosporangiales</taxon>
        <taxon>Thermomonosporaceae</taxon>
        <taxon>Actinoallomurus</taxon>
    </lineage>
</organism>
<protein>
    <recommendedName>
        <fullName evidence="1">N-acetyltransferase domain-containing protein</fullName>
    </recommendedName>
</protein>
<comment type="caution">
    <text evidence="2">The sequence shown here is derived from an EMBL/GenBank/DDBJ whole genome shotgun (WGS) entry which is preliminary data.</text>
</comment>
<dbReference type="PANTHER" id="PTHR43441:SF10">
    <property type="entry name" value="ACETYLTRANSFERASE"/>
    <property type="match status" value="1"/>
</dbReference>
<dbReference type="EMBL" id="BAABHJ010000027">
    <property type="protein sequence ID" value="GAA4614738.1"/>
    <property type="molecule type" value="Genomic_DNA"/>
</dbReference>
<gene>
    <name evidence="2" type="ORF">GCM10023195_64490</name>
</gene>
<keyword evidence="3" id="KW-1185">Reference proteome</keyword>
<dbReference type="InterPro" id="IPR051908">
    <property type="entry name" value="Ribosomal_N-acetyltransferase"/>
</dbReference>
<accession>A0ABP8TVN0</accession>
<dbReference type="Pfam" id="PF13302">
    <property type="entry name" value="Acetyltransf_3"/>
    <property type="match status" value="1"/>
</dbReference>
<dbReference type="Gene3D" id="3.40.630.30">
    <property type="match status" value="1"/>
</dbReference>
<name>A0ABP8TVN0_9ACTN</name>
<dbReference type="InterPro" id="IPR016181">
    <property type="entry name" value="Acyl_CoA_acyltransferase"/>
</dbReference>
<dbReference type="SUPFAM" id="SSF55729">
    <property type="entry name" value="Acyl-CoA N-acyltransferases (Nat)"/>
    <property type="match status" value="1"/>
</dbReference>